<keyword evidence="3" id="KW-1185">Reference proteome</keyword>
<evidence type="ECO:0000256" key="1">
    <source>
        <dbReference type="SAM" id="SignalP"/>
    </source>
</evidence>
<gene>
    <name evidence="2" type="ORF">JY572_12835</name>
</gene>
<name>A0ABX7NEP4_9BACT</name>
<dbReference type="EMBL" id="CP071091">
    <property type="protein sequence ID" value="QSQ16873.1"/>
    <property type="molecule type" value="Genomic_DNA"/>
</dbReference>
<reference evidence="2 3" key="1">
    <citation type="submission" date="2021-02" db="EMBL/GenBank/DDBJ databases">
        <title>De Novo genome assembly of isolated myxobacteria.</title>
        <authorList>
            <person name="Stevens D.C."/>
        </authorList>
    </citation>
    <scope>NUCLEOTIDE SEQUENCE [LARGE SCALE GENOMIC DNA]</scope>
    <source>
        <strain evidence="2 3">SCHIC003</strain>
    </source>
</reference>
<feature type="signal peptide" evidence="1">
    <location>
        <begin position="1"/>
        <end position="21"/>
    </location>
</feature>
<evidence type="ECO:0000313" key="2">
    <source>
        <dbReference type="EMBL" id="QSQ16873.1"/>
    </source>
</evidence>
<accession>A0ABX7NEP4</accession>
<sequence length="275" mass="29386">MRLLPLSVSALLCLLAAPALAQTDTPPLDHARTIRESEMVFIPYMGMNRGPVFYTQYVQVATDSTATVGGMRRLFVNLHPTAHTLDLYNSFISRHGITDARLLPLPSSGSCQPTQGIMDLLNGMPASYKPKIVGGNYPLVCGISIHFMPTDEAMVRSYIAANPVITLRATVPLCTPTSALLSVPAINQALVTAGALQTTPNGGVAGNSWDVLFESSKLAQNNPSLFVTQDPQQGWETYIKSFLLDLTAQTATMPPATATNPATICTPAPLVINFG</sequence>
<proteinExistence type="predicted"/>
<feature type="chain" id="PRO_5046562858" description="Lipoprotein" evidence="1">
    <location>
        <begin position="22"/>
        <end position="275"/>
    </location>
</feature>
<protein>
    <recommendedName>
        <fullName evidence="4">Lipoprotein</fullName>
    </recommendedName>
</protein>
<organism evidence="2 3">
    <name type="scientific">Myxococcus landrumensis</name>
    <dbReference type="NCBI Taxonomy" id="2813577"/>
    <lineage>
        <taxon>Bacteria</taxon>
        <taxon>Pseudomonadati</taxon>
        <taxon>Myxococcota</taxon>
        <taxon>Myxococcia</taxon>
        <taxon>Myxococcales</taxon>
        <taxon>Cystobacterineae</taxon>
        <taxon>Myxococcaceae</taxon>
        <taxon>Myxococcus</taxon>
    </lineage>
</organism>
<evidence type="ECO:0000313" key="3">
    <source>
        <dbReference type="Proteomes" id="UP000663090"/>
    </source>
</evidence>
<dbReference type="Proteomes" id="UP000663090">
    <property type="component" value="Chromosome"/>
</dbReference>
<dbReference type="RefSeq" id="WP_206718509.1">
    <property type="nucleotide sequence ID" value="NZ_CP071091.1"/>
</dbReference>
<evidence type="ECO:0008006" key="4">
    <source>
        <dbReference type="Google" id="ProtNLM"/>
    </source>
</evidence>
<keyword evidence="1" id="KW-0732">Signal</keyword>